<comment type="caution">
    <text evidence="3">The sequence shown here is derived from an EMBL/GenBank/DDBJ whole genome shotgun (WGS) entry which is preliminary data.</text>
</comment>
<dbReference type="EMBL" id="JAUEPN010000001">
    <property type="protein sequence ID" value="KAK3299809.1"/>
    <property type="molecule type" value="Genomic_DNA"/>
</dbReference>
<dbReference type="InterPro" id="IPR057678">
    <property type="entry name" value="DUF7918"/>
</dbReference>
<feature type="region of interest" description="Disordered" evidence="1">
    <location>
        <begin position="199"/>
        <end position="225"/>
    </location>
</feature>
<feature type="region of interest" description="Disordered" evidence="1">
    <location>
        <begin position="260"/>
        <end position="310"/>
    </location>
</feature>
<dbReference type="Proteomes" id="UP001278766">
    <property type="component" value="Unassembled WGS sequence"/>
</dbReference>
<reference evidence="3" key="2">
    <citation type="submission" date="2023-06" db="EMBL/GenBank/DDBJ databases">
        <authorList>
            <consortium name="Lawrence Berkeley National Laboratory"/>
            <person name="Haridas S."/>
            <person name="Hensen N."/>
            <person name="Bonometti L."/>
            <person name="Westerberg I."/>
            <person name="Brannstrom I.O."/>
            <person name="Guillou S."/>
            <person name="Cros-Aarteil S."/>
            <person name="Calhoun S."/>
            <person name="Kuo A."/>
            <person name="Mondo S."/>
            <person name="Pangilinan J."/>
            <person name="Riley R."/>
            <person name="Labutti K."/>
            <person name="Andreopoulos B."/>
            <person name="Lipzen A."/>
            <person name="Chen C."/>
            <person name="Yanf M."/>
            <person name="Daum C."/>
            <person name="Ng V."/>
            <person name="Clum A."/>
            <person name="Steindorff A."/>
            <person name="Ohm R."/>
            <person name="Martin F."/>
            <person name="Silar P."/>
            <person name="Natvig D."/>
            <person name="Lalanne C."/>
            <person name="Gautier V."/>
            <person name="Ament-Velasquez S.L."/>
            <person name="Kruys A."/>
            <person name="Hutchinson M.I."/>
            <person name="Powell A.J."/>
            <person name="Barry K."/>
            <person name="Miller A.N."/>
            <person name="Grigoriev I.V."/>
            <person name="Debuchy R."/>
            <person name="Gladieux P."/>
            <person name="Thoren M.H."/>
            <person name="Johannesson H."/>
        </authorList>
    </citation>
    <scope>NUCLEOTIDE SEQUENCE</scope>
    <source>
        <strain evidence="3">CBS 168.71</strain>
    </source>
</reference>
<dbReference type="RefSeq" id="XP_062663323.1">
    <property type="nucleotide sequence ID" value="XM_062807014.1"/>
</dbReference>
<dbReference type="AlphaFoldDB" id="A0AAE0LX06"/>
<dbReference type="PANTHER" id="PTHR36223">
    <property type="entry name" value="BETA-LACTAMASE-TYPE TRANSPEPTIDASE FOLD DOMAIN CONTAINING PROTEIN"/>
    <property type="match status" value="1"/>
</dbReference>
<dbReference type="PANTHER" id="PTHR36223:SF1">
    <property type="entry name" value="TRANSCRIPTION ELONGATION FACTOR EAF N-TERMINAL DOMAIN-CONTAINING PROTEIN"/>
    <property type="match status" value="1"/>
</dbReference>
<evidence type="ECO:0000313" key="4">
    <source>
        <dbReference type="Proteomes" id="UP001278766"/>
    </source>
</evidence>
<feature type="compositionally biased region" description="Basic and acidic residues" evidence="1">
    <location>
        <begin position="296"/>
        <end position="310"/>
    </location>
</feature>
<dbReference type="GeneID" id="87843962"/>
<dbReference type="Pfam" id="PF25534">
    <property type="entry name" value="DUF7918"/>
    <property type="match status" value="1"/>
</dbReference>
<evidence type="ECO:0000259" key="2">
    <source>
        <dbReference type="Pfam" id="PF25534"/>
    </source>
</evidence>
<proteinExistence type="predicted"/>
<evidence type="ECO:0000256" key="1">
    <source>
        <dbReference type="SAM" id="MobiDB-lite"/>
    </source>
</evidence>
<keyword evidence="4" id="KW-1185">Reference proteome</keyword>
<name>A0AAE0LX06_9PEZI</name>
<feature type="compositionally biased region" description="Polar residues" evidence="1">
    <location>
        <begin position="260"/>
        <end position="274"/>
    </location>
</feature>
<sequence length="310" mass="35550">MAVITSLPGLRVTVESNGVAAEEHEHPHPQEDNSRTMVRENFDLPPDYEGPLPHLVRYIEAKPGEEFEFVVVKEADVQGQSHHLGFGFYIDGELANRSQEYPDAPSRAWRLRVGGFSSGNQSSGYRRHNYQFKELRLTQGDDLSTRDLQRQTSLAQECGMLRVVVQNMEESRFLNSFKPHKITTQFKVTELPEEALKGLTTDCATSLTSRPRDPPEPRRRRQWNYSDPERRPFAVFDFIYRLRGQYPRLAYLPSATHPTLFTPPSENSQQTAPATRTKRSAKAITDAEPTARYKVRRTEDGREETNRTDV</sequence>
<accession>A0AAE0LX06</accession>
<protein>
    <recommendedName>
        <fullName evidence="2">DUF7918 domain-containing protein</fullName>
    </recommendedName>
</protein>
<gene>
    <name evidence="3" type="ORF">B0H64DRAFT_447722</name>
</gene>
<reference evidence="3" key="1">
    <citation type="journal article" date="2023" name="Mol. Phylogenet. Evol.">
        <title>Genome-scale phylogeny and comparative genomics of the fungal order Sordariales.</title>
        <authorList>
            <person name="Hensen N."/>
            <person name="Bonometti L."/>
            <person name="Westerberg I."/>
            <person name="Brannstrom I.O."/>
            <person name="Guillou S."/>
            <person name="Cros-Aarteil S."/>
            <person name="Calhoun S."/>
            <person name="Haridas S."/>
            <person name="Kuo A."/>
            <person name="Mondo S."/>
            <person name="Pangilinan J."/>
            <person name="Riley R."/>
            <person name="LaButti K."/>
            <person name="Andreopoulos B."/>
            <person name="Lipzen A."/>
            <person name="Chen C."/>
            <person name="Yan M."/>
            <person name="Daum C."/>
            <person name="Ng V."/>
            <person name="Clum A."/>
            <person name="Steindorff A."/>
            <person name="Ohm R.A."/>
            <person name="Martin F."/>
            <person name="Silar P."/>
            <person name="Natvig D.O."/>
            <person name="Lalanne C."/>
            <person name="Gautier V."/>
            <person name="Ament-Velasquez S.L."/>
            <person name="Kruys A."/>
            <person name="Hutchinson M.I."/>
            <person name="Powell A.J."/>
            <person name="Barry K."/>
            <person name="Miller A.N."/>
            <person name="Grigoriev I.V."/>
            <person name="Debuchy R."/>
            <person name="Gladieux P."/>
            <person name="Hiltunen Thoren M."/>
            <person name="Johannesson H."/>
        </authorList>
    </citation>
    <scope>NUCLEOTIDE SEQUENCE</scope>
    <source>
        <strain evidence="3">CBS 168.71</strain>
    </source>
</reference>
<organism evidence="3 4">
    <name type="scientific">Chaetomium fimeti</name>
    <dbReference type="NCBI Taxonomy" id="1854472"/>
    <lineage>
        <taxon>Eukaryota</taxon>
        <taxon>Fungi</taxon>
        <taxon>Dikarya</taxon>
        <taxon>Ascomycota</taxon>
        <taxon>Pezizomycotina</taxon>
        <taxon>Sordariomycetes</taxon>
        <taxon>Sordariomycetidae</taxon>
        <taxon>Sordariales</taxon>
        <taxon>Chaetomiaceae</taxon>
        <taxon>Chaetomium</taxon>
    </lineage>
</organism>
<evidence type="ECO:0000313" key="3">
    <source>
        <dbReference type="EMBL" id="KAK3299809.1"/>
    </source>
</evidence>
<feature type="domain" description="DUF7918" evidence="2">
    <location>
        <begin position="9"/>
        <end position="253"/>
    </location>
</feature>